<evidence type="ECO:0000313" key="1">
    <source>
        <dbReference type="EMBL" id="RVQ64601.1"/>
    </source>
</evidence>
<protein>
    <submittedName>
        <fullName evidence="1">VOC family protein</fullName>
    </submittedName>
</protein>
<sequence length="173" mass="19153">MIAMQIRQLGYVTDDIEAAAMDWFRTTGAGPFFVIKGMGFRNWSYRGQPQDMTLDIAFGQVGDLMVELIRPNGPWPNVYGDALPSGCRAHHHGYLVSDVDAAAARLEGDPITQADLSDTTELRYFDCRDRLGLFVELITDSEESRGFFDLSLAAARGWDGRTAPVRPFESAVA</sequence>
<evidence type="ECO:0000313" key="2">
    <source>
        <dbReference type="Proteomes" id="UP000283003"/>
    </source>
</evidence>
<comment type="caution">
    <text evidence="1">The sequence shown here is derived from an EMBL/GenBank/DDBJ whole genome shotgun (WGS) entry which is preliminary data.</text>
</comment>
<dbReference type="Proteomes" id="UP000283003">
    <property type="component" value="Unassembled WGS sequence"/>
</dbReference>
<name>A0A437GTW8_9SPHN</name>
<proteinExistence type="predicted"/>
<organism evidence="1 2">
    <name type="scientific">Croceicoccus ponticola</name>
    <dbReference type="NCBI Taxonomy" id="2217664"/>
    <lineage>
        <taxon>Bacteria</taxon>
        <taxon>Pseudomonadati</taxon>
        <taxon>Pseudomonadota</taxon>
        <taxon>Alphaproteobacteria</taxon>
        <taxon>Sphingomonadales</taxon>
        <taxon>Erythrobacteraceae</taxon>
        <taxon>Croceicoccus</taxon>
    </lineage>
</organism>
<gene>
    <name evidence="1" type="ORF">EKN06_15265</name>
</gene>
<reference evidence="1 2" key="1">
    <citation type="submission" date="2018-12" db="EMBL/GenBank/DDBJ databases">
        <title>Croceicoccus ponticola sp. nov., a lipolytic bacterium isolated from seawater.</title>
        <authorList>
            <person name="Yoon J.-H."/>
        </authorList>
    </citation>
    <scope>NUCLEOTIDE SEQUENCE [LARGE SCALE GENOMIC DNA]</scope>
    <source>
        <strain evidence="1 2">GM-16</strain>
    </source>
</reference>
<keyword evidence="2" id="KW-1185">Reference proteome</keyword>
<accession>A0A437GTW8</accession>
<dbReference type="EMBL" id="RXOL01000013">
    <property type="protein sequence ID" value="RVQ64601.1"/>
    <property type="molecule type" value="Genomic_DNA"/>
</dbReference>
<dbReference type="InterPro" id="IPR029068">
    <property type="entry name" value="Glyas_Bleomycin-R_OHBP_Dase"/>
</dbReference>
<dbReference type="SUPFAM" id="SSF54593">
    <property type="entry name" value="Glyoxalase/Bleomycin resistance protein/Dihydroxybiphenyl dioxygenase"/>
    <property type="match status" value="1"/>
</dbReference>
<dbReference type="OrthoDB" id="9792173at2"/>
<dbReference type="AlphaFoldDB" id="A0A437GTW8"/>
<dbReference type="Pfam" id="PF13669">
    <property type="entry name" value="Glyoxalase_4"/>
    <property type="match status" value="1"/>
</dbReference>
<dbReference type="Gene3D" id="3.10.180.10">
    <property type="entry name" value="2,3-Dihydroxybiphenyl 1,2-Dioxygenase, domain 1"/>
    <property type="match status" value="1"/>
</dbReference>